<reference evidence="7" key="1">
    <citation type="submission" date="2019-10" db="EMBL/GenBank/DDBJ databases">
        <title>Lacipirellula parvula gen. nov., sp. nov., representing a lineage of planctomycetes widespread in freshwater anoxic habitats, and description of the family Lacipirellulaceae.</title>
        <authorList>
            <person name="Dedysh S.N."/>
            <person name="Kulichevskaya I.S."/>
            <person name="Beletsky A.V."/>
            <person name="Rakitin A.L."/>
            <person name="Mardanov A.V."/>
            <person name="Ivanova A.A."/>
            <person name="Saltykova V.X."/>
            <person name="Rijpstra W.I.C."/>
            <person name="Sinninghe Damste J.S."/>
            <person name="Ravin N.V."/>
        </authorList>
    </citation>
    <scope>NUCLEOTIDE SEQUENCE [LARGE SCALE GENOMIC DNA]</scope>
    <source>
        <strain evidence="7">PX69</strain>
    </source>
</reference>
<dbReference type="Pfam" id="PF01420">
    <property type="entry name" value="Methylase_S"/>
    <property type="match status" value="1"/>
</dbReference>
<dbReference type="CDD" id="cd17249">
    <property type="entry name" value="RMtype1_S_EcoR124I-TRD2-CR2_like"/>
    <property type="match status" value="1"/>
</dbReference>
<evidence type="ECO:0000313" key="7">
    <source>
        <dbReference type="Proteomes" id="UP000326837"/>
    </source>
</evidence>
<accession>A0A5K7XCU4</accession>
<dbReference type="InterPro" id="IPR000055">
    <property type="entry name" value="Restrct_endonuc_typeI_TRD"/>
</dbReference>
<dbReference type="REBASE" id="356855">
    <property type="entry name" value="S.PbaPX69ORF3405P"/>
</dbReference>
<keyword evidence="3" id="KW-0238">DNA-binding</keyword>
<gene>
    <name evidence="6" type="ORF">PLANPX_3404</name>
</gene>
<dbReference type="GO" id="GO:0009307">
    <property type="term" value="P:DNA restriction-modification system"/>
    <property type="evidence" value="ECO:0007669"/>
    <property type="project" value="UniProtKB-KW"/>
</dbReference>
<proteinExistence type="inferred from homology"/>
<dbReference type="KEGG" id="lpav:PLANPX_3404"/>
<evidence type="ECO:0000256" key="1">
    <source>
        <dbReference type="ARBA" id="ARBA00010923"/>
    </source>
</evidence>
<dbReference type="GO" id="GO:0003677">
    <property type="term" value="F:DNA binding"/>
    <property type="evidence" value="ECO:0007669"/>
    <property type="project" value="UniProtKB-KW"/>
</dbReference>
<dbReference type="PANTHER" id="PTHR30408:SF12">
    <property type="entry name" value="TYPE I RESTRICTION ENZYME MJAVIII SPECIFICITY SUBUNIT"/>
    <property type="match status" value="1"/>
</dbReference>
<dbReference type="RefSeq" id="WP_152099500.1">
    <property type="nucleotide sequence ID" value="NZ_AP021861.1"/>
</dbReference>
<feature type="domain" description="Type I restriction modification DNA specificity" evidence="5">
    <location>
        <begin position="67"/>
        <end position="244"/>
    </location>
</feature>
<dbReference type="Gene3D" id="3.90.220.20">
    <property type="entry name" value="DNA methylase specificity domains"/>
    <property type="match status" value="1"/>
</dbReference>
<dbReference type="SUPFAM" id="SSF116734">
    <property type="entry name" value="DNA methylase specificity domain"/>
    <property type="match status" value="1"/>
</dbReference>
<sequence>MAFYSLSELIPILSGTPQGVVKLRQVILQRAITGRLTSQADLVAPITTTFPDLSPYTVESEERIPTAWSRIPLGKLGEFKGGGTPSKQRAEFWSGDIPWVSPKDMKSLEISAAKDHISREALDSCSARMIPTRSLLMVVRGMILARAFPVAVTSCEVAINQDMKALVPRHAELTDYLLISLLALGPKVLAAIDRASHGTCKLNTLVLQQLPIDLPPLAEQIRIVAKVNELMKLCDQLNEQLKEQEKRHAALLDAVVRELTLSPNKALVPHQARSVLSAEVVHRLHNEPTFGRVKHQKILHLCEHIAQLKEIDGRYSRQAAGPLDGRMIHTVEADLKKLEWYAEVPRESFGHAYQPLAKAGGHANDFAALWPDRAQQIQGLIELMRRWDTDKCELFATAYAAWNDLLIWGREPTDNAILHEILERWHPDKQRFTRKRWKSMLDWIRREGYAPTGFGKATAKAN</sequence>
<evidence type="ECO:0000256" key="2">
    <source>
        <dbReference type="ARBA" id="ARBA00022747"/>
    </source>
</evidence>
<evidence type="ECO:0000313" key="6">
    <source>
        <dbReference type="EMBL" id="BBO33792.1"/>
    </source>
</evidence>
<evidence type="ECO:0000256" key="3">
    <source>
        <dbReference type="ARBA" id="ARBA00023125"/>
    </source>
</evidence>
<organism evidence="6 7">
    <name type="scientific">Lacipirellula parvula</name>
    <dbReference type="NCBI Taxonomy" id="2650471"/>
    <lineage>
        <taxon>Bacteria</taxon>
        <taxon>Pseudomonadati</taxon>
        <taxon>Planctomycetota</taxon>
        <taxon>Planctomycetia</taxon>
        <taxon>Pirellulales</taxon>
        <taxon>Lacipirellulaceae</taxon>
        <taxon>Lacipirellula</taxon>
    </lineage>
</organism>
<dbReference type="InterPro" id="IPR044946">
    <property type="entry name" value="Restrct_endonuc_typeI_TRD_sf"/>
</dbReference>
<evidence type="ECO:0000256" key="4">
    <source>
        <dbReference type="SAM" id="Coils"/>
    </source>
</evidence>
<dbReference type="Proteomes" id="UP000326837">
    <property type="component" value="Chromosome"/>
</dbReference>
<dbReference type="InterPro" id="IPR052021">
    <property type="entry name" value="Type-I_RS_S_subunit"/>
</dbReference>
<name>A0A5K7XCU4_9BACT</name>
<keyword evidence="2" id="KW-0680">Restriction system</keyword>
<feature type="coiled-coil region" evidence="4">
    <location>
        <begin position="224"/>
        <end position="254"/>
    </location>
</feature>
<protein>
    <submittedName>
        <fullName evidence="6">Type I restriction-modification system subunit S</fullName>
    </submittedName>
</protein>
<dbReference type="AlphaFoldDB" id="A0A5K7XCU4"/>
<dbReference type="PANTHER" id="PTHR30408">
    <property type="entry name" value="TYPE-1 RESTRICTION ENZYME ECOKI SPECIFICITY PROTEIN"/>
    <property type="match status" value="1"/>
</dbReference>
<dbReference type="EMBL" id="AP021861">
    <property type="protein sequence ID" value="BBO33792.1"/>
    <property type="molecule type" value="Genomic_DNA"/>
</dbReference>
<evidence type="ECO:0000259" key="5">
    <source>
        <dbReference type="Pfam" id="PF01420"/>
    </source>
</evidence>
<comment type="similarity">
    <text evidence="1">Belongs to the type-I restriction system S methylase family.</text>
</comment>
<keyword evidence="7" id="KW-1185">Reference proteome</keyword>
<keyword evidence="4" id="KW-0175">Coiled coil</keyword>